<sequence length="113" mass="12890">MQQSGWKRLSPAVPPFLQSQQAFATCDVKYCIDFHNLFNMRLELTKFWGKCQMNYCSHSMPALSAYTSVTAASCGQSIINPSVEELCCSRCTWGDQTVVVVLERVLKDEYHQR</sequence>
<accession>A0A0C3NY99</accession>
<protein>
    <submittedName>
        <fullName evidence="1">Uncharacterized protein</fullName>
    </submittedName>
</protein>
<organism evidence="1 2">
    <name type="scientific">Pisolithus tinctorius Marx 270</name>
    <dbReference type="NCBI Taxonomy" id="870435"/>
    <lineage>
        <taxon>Eukaryota</taxon>
        <taxon>Fungi</taxon>
        <taxon>Dikarya</taxon>
        <taxon>Basidiomycota</taxon>
        <taxon>Agaricomycotina</taxon>
        <taxon>Agaricomycetes</taxon>
        <taxon>Agaricomycetidae</taxon>
        <taxon>Boletales</taxon>
        <taxon>Sclerodermatineae</taxon>
        <taxon>Pisolithaceae</taxon>
        <taxon>Pisolithus</taxon>
    </lineage>
</organism>
<proteinExistence type="predicted"/>
<evidence type="ECO:0000313" key="2">
    <source>
        <dbReference type="Proteomes" id="UP000054217"/>
    </source>
</evidence>
<reference evidence="2" key="2">
    <citation type="submission" date="2015-01" db="EMBL/GenBank/DDBJ databases">
        <title>Evolutionary Origins and Diversification of the Mycorrhizal Mutualists.</title>
        <authorList>
            <consortium name="DOE Joint Genome Institute"/>
            <consortium name="Mycorrhizal Genomics Consortium"/>
            <person name="Kohler A."/>
            <person name="Kuo A."/>
            <person name="Nagy L.G."/>
            <person name="Floudas D."/>
            <person name="Copeland A."/>
            <person name="Barry K.W."/>
            <person name="Cichocki N."/>
            <person name="Veneault-Fourrey C."/>
            <person name="LaButti K."/>
            <person name="Lindquist E.A."/>
            <person name="Lipzen A."/>
            <person name="Lundell T."/>
            <person name="Morin E."/>
            <person name="Murat C."/>
            <person name="Riley R."/>
            <person name="Ohm R."/>
            <person name="Sun H."/>
            <person name="Tunlid A."/>
            <person name="Henrissat B."/>
            <person name="Grigoriev I.V."/>
            <person name="Hibbett D.S."/>
            <person name="Martin F."/>
        </authorList>
    </citation>
    <scope>NUCLEOTIDE SEQUENCE [LARGE SCALE GENOMIC DNA]</scope>
    <source>
        <strain evidence="2">Marx 270</strain>
    </source>
</reference>
<reference evidence="1 2" key="1">
    <citation type="submission" date="2014-04" db="EMBL/GenBank/DDBJ databases">
        <authorList>
            <consortium name="DOE Joint Genome Institute"/>
            <person name="Kuo A."/>
            <person name="Kohler A."/>
            <person name="Costa M.D."/>
            <person name="Nagy L.G."/>
            <person name="Floudas D."/>
            <person name="Copeland A."/>
            <person name="Barry K.W."/>
            <person name="Cichocki N."/>
            <person name="Veneault-Fourrey C."/>
            <person name="LaButti K."/>
            <person name="Lindquist E.A."/>
            <person name="Lipzen A."/>
            <person name="Lundell T."/>
            <person name="Morin E."/>
            <person name="Murat C."/>
            <person name="Sun H."/>
            <person name="Tunlid A."/>
            <person name="Henrissat B."/>
            <person name="Grigoriev I.V."/>
            <person name="Hibbett D.S."/>
            <person name="Martin F."/>
            <person name="Nordberg H.P."/>
            <person name="Cantor M.N."/>
            <person name="Hua S.X."/>
        </authorList>
    </citation>
    <scope>NUCLEOTIDE SEQUENCE [LARGE SCALE GENOMIC DNA]</scope>
    <source>
        <strain evidence="1 2">Marx 270</strain>
    </source>
</reference>
<dbReference type="HOGENOM" id="CLU_2134581_0_0_1"/>
<name>A0A0C3NY99_PISTI</name>
<dbReference type="EMBL" id="KN831997">
    <property type="protein sequence ID" value="KIO00286.1"/>
    <property type="molecule type" value="Genomic_DNA"/>
</dbReference>
<gene>
    <name evidence="1" type="ORF">M404DRAFT_1003982</name>
</gene>
<keyword evidence="2" id="KW-1185">Reference proteome</keyword>
<dbReference type="AlphaFoldDB" id="A0A0C3NY99"/>
<dbReference type="Proteomes" id="UP000054217">
    <property type="component" value="Unassembled WGS sequence"/>
</dbReference>
<evidence type="ECO:0000313" key="1">
    <source>
        <dbReference type="EMBL" id="KIO00286.1"/>
    </source>
</evidence>
<dbReference type="InParanoid" id="A0A0C3NY99"/>